<dbReference type="GO" id="GO:0031122">
    <property type="term" value="P:cytoplasmic microtubule organization"/>
    <property type="evidence" value="ECO:0007669"/>
    <property type="project" value="TreeGrafter"/>
</dbReference>
<comment type="subcellular location">
    <subcellularLocation>
        <location evidence="1">Cytoplasm</location>
    </subcellularLocation>
</comment>
<feature type="compositionally biased region" description="Basic and acidic residues" evidence="5">
    <location>
        <begin position="1396"/>
        <end position="1409"/>
    </location>
</feature>
<feature type="region of interest" description="Disordered" evidence="5">
    <location>
        <begin position="221"/>
        <end position="246"/>
    </location>
</feature>
<name>A0AAN5IC60_9BILA</name>
<feature type="coiled-coil region" evidence="4">
    <location>
        <begin position="891"/>
        <end position="918"/>
    </location>
</feature>
<feature type="region of interest" description="Disordered" evidence="5">
    <location>
        <begin position="1183"/>
        <end position="1208"/>
    </location>
</feature>
<dbReference type="EMBL" id="BTRK01000006">
    <property type="protein sequence ID" value="GMR58725.1"/>
    <property type="molecule type" value="Genomic_DNA"/>
</dbReference>
<dbReference type="PANTHER" id="PTHR18947">
    <property type="entry name" value="HOOK PROTEINS"/>
    <property type="match status" value="1"/>
</dbReference>
<accession>A0AAN5IC60</accession>
<dbReference type="Gene3D" id="1.10.418.10">
    <property type="entry name" value="Calponin-like domain"/>
    <property type="match status" value="1"/>
</dbReference>
<sequence length="1445" mass="166462">LIALLPVKNSVDRLDILRTDRYPTTVVSRVPDPRGGGEDHFWSGALGTWIRDCLNGPSPLIGCRSPLSFDDLRDGTSLALLYLSHIDRIEELAGSLRDSPSRRLAALVRSIARFYKIRLNRLIVMTPPDIFTILNDRQPDGRSGHEMNKLLLLLLGCAVQGDSRSSFVTRITRMEERVQKALVEQIQKVTEGTEVVVVSALAVDGDVADRMERLLEGRDDDYCTENTESDECSSTTGTSLNGDTISTGTTIMTTKIVDDRYESSIRSPSPTMERHFVEVATYKAEIRRLNHDIMKNEDVIRDFEDEIKEYERKEREYQEKNIEMSRDASEAKALRDENDYLRLKVEKLEKYEKENKTMKEKLDDLELLEIDNKSMKSNIEKLKDDLHEAQLKLEKNNHRATSQMELERRMNDIEKERREMHESIINKNDEIERLIGDLTRMETLYKEQSAKNSEMERQLNDSSLFARESLGNSLLDEMNDSKRSEIFDLKSENAILKTRLESNASRVSVEWKDRAENAERALEEQKREQKEETRLLESQLHELEFTLSQISTQFKDLQLEHSRVLDERNESIENLQDARKKFTQFQSDFGQKIEEESKAKIKDLERNYEELEKEMEDTKEGWREMEKAMEKLRKEEYTLRERCSRLEEESRSASMAAESAHRSKKMVDGEKNALREKLSLLEEEVEQLRVRLIESGDWKKRAENAEKSLGEKTSLIGDLESEGRQLKHLMEMEVAKTQRLRDDLVGEKTRNADIIGRIRGVCNAIAFNGGRIDKEMDDIKMIESIDSIVLETLNTAKRQEEALRMQGHLQIAELTDLKRDIEKLRRSENESLVEVDDRVKKLSEENTSIKEQVFLLQEKNREQQIELASRLSEVNSYRREVEQMHHNTVQSQQTNSELAKLQVSLRNLQHQEELLRKDNGELRVLLEVAEKSRADSGRAAEALQAMHKALLADHDRLQSLHDLLSQDYERSKSEVVEMRHKLRNVKPPISYAEYESMRSTLEGERIARENRERNLADLRVDFETLRKEKDCLVRNCENLSQELRRVRIAESNNKSTTSELRAEMERMARELHRKDMEIGELRKEIELLYAMNRQLKEDNREMFRQNEALLKENHSLHSRFLNDKDSRFIEQRDFQERMNELHRKQERLEGQIVEQYKTLENMNRQKTKQPTFVKRTVKALIPKKSRSMEKASGGSTGSTTEESSAYSADEAPIYANAYGFDEATLHPTSSSSEDADRYEVVGQRIKATSVPPGIGNGSGIRPRNGMMGGSVRITSNNSPTKQRPHPLYDDRDIYASLNDSHLLPSSSPSFSSTLPPRAPQRGSSVSSSMRLRPPPPPYGTSSTTPNRGRPPPPSYGMRTSTPLGSNSSPSPHDFRPSYSSTPKSADRSVSPVGRNVVKEGEKRDFIRDPAERVDKAMSIYENVDGNSTLPAKPNESTVWYEYGCV</sequence>
<feature type="compositionally biased region" description="Polar residues" evidence="5">
    <location>
        <begin position="1357"/>
        <end position="1370"/>
    </location>
</feature>
<feature type="compositionally biased region" description="Low complexity" evidence="5">
    <location>
        <begin position="1304"/>
        <end position="1331"/>
    </location>
</feature>
<dbReference type="SUPFAM" id="SSF116907">
    <property type="entry name" value="Hook domain"/>
    <property type="match status" value="1"/>
</dbReference>
<evidence type="ECO:0000313" key="8">
    <source>
        <dbReference type="Proteomes" id="UP001328107"/>
    </source>
</evidence>
<keyword evidence="8" id="KW-1185">Reference proteome</keyword>
<dbReference type="GO" id="GO:0030705">
    <property type="term" value="P:cytoskeleton-dependent intracellular transport"/>
    <property type="evidence" value="ECO:0007669"/>
    <property type="project" value="InterPro"/>
</dbReference>
<feature type="region of interest" description="Disordered" evidence="5">
    <location>
        <begin position="648"/>
        <end position="668"/>
    </location>
</feature>
<proteinExistence type="predicted"/>
<evidence type="ECO:0000313" key="7">
    <source>
        <dbReference type="EMBL" id="GMR58725.1"/>
    </source>
</evidence>
<feature type="domain" description="HOOK N-terminal" evidence="6">
    <location>
        <begin position="105"/>
        <end position="187"/>
    </location>
</feature>
<gene>
    <name evidence="7" type="ORF">PMAYCL1PPCAC_28920</name>
</gene>
<protein>
    <recommendedName>
        <fullName evidence="6">HOOK N-terminal domain-containing protein</fullName>
    </recommendedName>
</protein>
<evidence type="ECO:0000256" key="4">
    <source>
        <dbReference type="SAM" id="Coils"/>
    </source>
</evidence>
<feature type="compositionally biased region" description="Basic and acidic residues" evidence="5">
    <location>
        <begin position="659"/>
        <end position="668"/>
    </location>
</feature>
<feature type="region of interest" description="Disordered" evidence="5">
    <location>
        <begin position="1304"/>
        <end position="1409"/>
    </location>
</feature>
<dbReference type="GO" id="GO:0005737">
    <property type="term" value="C:cytoplasm"/>
    <property type="evidence" value="ECO:0007669"/>
    <property type="project" value="UniProtKB-SubCell"/>
</dbReference>
<evidence type="ECO:0000256" key="3">
    <source>
        <dbReference type="ARBA" id="ARBA00023054"/>
    </source>
</evidence>
<evidence type="ECO:0000256" key="2">
    <source>
        <dbReference type="ARBA" id="ARBA00022490"/>
    </source>
</evidence>
<feature type="coiled-coil region" evidence="4">
    <location>
        <begin position="825"/>
        <end position="859"/>
    </location>
</feature>
<evidence type="ECO:0000256" key="5">
    <source>
        <dbReference type="SAM" id="MobiDB-lite"/>
    </source>
</evidence>
<evidence type="ECO:0000256" key="1">
    <source>
        <dbReference type="ARBA" id="ARBA00004496"/>
    </source>
</evidence>
<dbReference type="InterPro" id="IPR036872">
    <property type="entry name" value="CH_dom_sf"/>
</dbReference>
<comment type="caution">
    <text evidence="7">The sequence shown here is derived from an EMBL/GenBank/DDBJ whole genome shotgun (WGS) entry which is preliminary data.</text>
</comment>
<evidence type="ECO:0000259" key="6">
    <source>
        <dbReference type="Pfam" id="PF19047"/>
    </source>
</evidence>
<organism evidence="7 8">
    <name type="scientific">Pristionchus mayeri</name>
    <dbReference type="NCBI Taxonomy" id="1317129"/>
    <lineage>
        <taxon>Eukaryota</taxon>
        <taxon>Metazoa</taxon>
        <taxon>Ecdysozoa</taxon>
        <taxon>Nematoda</taxon>
        <taxon>Chromadorea</taxon>
        <taxon>Rhabditida</taxon>
        <taxon>Rhabditina</taxon>
        <taxon>Diplogasteromorpha</taxon>
        <taxon>Diplogasteroidea</taxon>
        <taxon>Neodiplogasteridae</taxon>
        <taxon>Pristionchus</taxon>
    </lineage>
</organism>
<feature type="compositionally biased region" description="Polar residues" evidence="5">
    <location>
        <begin position="232"/>
        <end position="243"/>
    </location>
</feature>
<dbReference type="GO" id="GO:0051959">
    <property type="term" value="F:dynein light intermediate chain binding"/>
    <property type="evidence" value="ECO:0007669"/>
    <property type="project" value="TreeGrafter"/>
</dbReference>
<feature type="coiled-coil region" evidence="4">
    <location>
        <begin position="286"/>
        <end position="458"/>
    </location>
</feature>
<dbReference type="GO" id="GO:0008017">
    <property type="term" value="F:microtubule binding"/>
    <property type="evidence" value="ECO:0007669"/>
    <property type="project" value="TreeGrafter"/>
</dbReference>
<feature type="coiled-coil region" evidence="4">
    <location>
        <begin position="508"/>
        <end position="546"/>
    </location>
</feature>
<feature type="compositionally biased region" description="Polar residues" evidence="5">
    <location>
        <begin position="1272"/>
        <end position="1281"/>
    </location>
</feature>
<feature type="non-terminal residue" evidence="7">
    <location>
        <position position="1"/>
    </location>
</feature>
<dbReference type="PANTHER" id="PTHR18947:SF28">
    <property type="entry name" value="GIRDIN, ISOFORM A"/>
    <property type="match status" value="1"/>
</dbReference>
<feature type="region of interest" description="Disordered" evidence="5">
    <location>
        <begin position="1243"/>
        <end position="1288"/>
    </location>
</feature>
<keyword evidence="3 4" id="KW-0175">Coiled coil</keyword>
<feature type="compositionally biased region" description="Acidic residues" evidence="5">
    <location>
        <begin position="222"/>
        <end position="231"/>
    </location>
</feature>
<dbReference type="GO" id="GO:0005813">
    <property type="term" value="C:centrosome"/>
    <property type="evidence" value="ECO:0007669"/>
    <property type="project" value="TreeGrafter"/>
</dbReference>
<dbReference type="Proteomes" id="UP001328107">
    <property type="component" value="Unassembled WGS sequence"/>
</dbReference>
<reference evidence="8" key="1">
    <citation type="submission" date="2022-10" db="EMBL/GenBank/DDBJ databases">
        <title>Genome assembly of Pristionchus species.</title>
        <authorList>
            <person name="Yoshida K."/>
            <person name="Sommer R.J."/>
        </authorList>
    </citation>
    <scope>NUCLEOTIDE SEQUENCE [LARGE SCALE GENOMIC DNA]</scope>
    <source>
        <strain evidence="8">RS5460</strain>
    </source>
</reference>
<keyword evidence="2" id="KW-0963">Cytoplasm</keyword>
<feature type="coiled-coil region" evidence="4">
    <location>
        <begin position="1008"/>
        <end position="1165"/>
    </location>
</feature>
<dbReference type="InterPro" id="IPR043936">
    <property type="entry name" value="HOOK_N"/>
</dbReference>
<dbReference type="Pfam" id="PF19047">
    <property type="entry name" value="HOOK_N"/>
    <property type="match status" value="1"/>
</dbReference>
<feature type="compositionally biased region" description="Low complexity" evidence="5">
    <location>
        <begin position="1190"/>
        <end position="1208"/>
    </location>
</feature>